<dbReference type="Gene3D" id="3.80.10.10">
    <property type="entry name" value="Ribonuclease Inhibitor"/>
    <property type="match status" value="1"/>
</dbReference>
<protein>
    <submittedName>
        <fullName evidence="2">Disease resistance RPP13-like protein 1</fullName>
    </submittedName>
</protein>
<gene>
    <name evidence="2" type="ORF">M6B38_412495</name>
</gene>
<dbReference type="InterPro" id="IPR056789">
    <property type="entry name" value="LRR_R13L1-DRL21"/>
</dbReference>
<evidence type="ECO:0000313" key="3">
    <source>
        <dbReference type="Proteomes" id="UP001140949"/>
    </source>
</evidence>
<evidence type="ECO:0000259" key="1">
    <source>
        <dbReference type="Pfam" id="PF25019"/>
    </source>
</evidence>
<dbReference type="SUPFAM" id="SSF52058">
    <property type="entry name" value="L domain-like"/>
    <property type="match status" value="1"/>
</dbReference>
<accession>A0AAX6FM12</accession>
<dbReference type="AlphaFoldDB" id="A0AAX6FM12"/>
<name>A0AAX6FM12_IRIPA</name>
<organism evidence="2 3">
    <name type="scientific">Iris pallida</name>
    <name type="common">Sweet iris</name>
    <dbReference type="NCBI Taxonomy" id="29817"/>
    <lineage>
        <taxon>Eukaryota</taxon>
        <taxon>Viridiplantae</taxon>
        <taxon>Streptophyta</taxon>
        <taxon>Embryophyta</taxon>
        <taxon>Tracheophyta</taxon>
        <taxon>Spermatophyta</taxon>
        <taxon>Magnoliopsida</taxon>
        <taxon>Liliopsida</taxon>
        <taxon>Asparagales</taxon>
        <taxon>Iridaceae</taxon>
        <taxon>Iridoideae</taxon>
        <taxon>Irideae</taxon>
        <taxon>Iris</taxon>
    </lineage>
</organism>
<proteinExistence type="predicted"/>
<dbReference type="PANTHER" id="PTHR47186">
    <property type="entry name" value="LEUCINE-RICH REPEAT-CONTAINING PROTEIN 57"/>
    <property type="match status" value="1"/>
</dbReference>
<keyword evidence="3" id="KW-1185">Reference proteome</keyword>
<reference evidence="2" key="2">
    <citation type="submission" date="2023-04" db="EMBL/GenBank/DDBJ databases">
        <authorList>
            <person name="Bruccoleri R.E."/>
            <person name="Oakeley E.J."/>
            <person name="Faust A.-M."/>
            <person name="Dessus-Babus S."/>
            <person name="Altorfer M."/>
            <person name="Burckhardt D."/>
            <person name="Oertli M."/>
            <person name="Naumann U."/>
            <person name="Petersen F."/>
            <person name="Wong J."/>
        </authorList>
    </citation>
    <scope>NUCLEOTIDE SEQUENCE</scope>
    <source>
        <strain evidence="2">GSM-AAB239-AS_SAM_17_03QT</strain>
        <tissue evidence="2">Leaf</tissue>
    </source>
</reference>
<reference evidence="2" key="1">
    <citation type="journal article" date="2023" name="GigaByte">
        <title>Genome assembly of the bearded iris, Iris pallida Lam.</title>
        <authorList>
            <person name="Bruccoleri R.E."/>
            <person name="Oakeley E.J."/>
            <person name="Faust A.M.E."/>
            <person name="Altorfer M."/>
            <person name="Dessus-Babus S."/>
            <person name="Burckhardt D."/>
            <person name="Oertli M."/>
            <person name="Naumann U."/>
            <person name="Petersen F."/>
            <person name="Wong J."/>
        </authorList>
    </citation>
    <scope>NUCLEOTIDE SEQUENCE</scope>
    <source>
        <strain evidence="2">GSM-AAB239-AS_SAM_17_03QT</strain>
    </source>
</reference>
<dbReference type="InterPro" id="IPR032675">
    <property type="entry name" value="LRR_dom_sf"/>
</dbReference>
<dbReference type="EMBL" id="JANAVB010027997">
    <property type="protein sequence ID" value="KAJ6817369.1"/>
    <property type="molecule type" value="Genomic_DNA"/>
</dbReference>
<dbReference type="Pfam" id="PF25019">
    <property type="entry name" value="LRR_R13L1-DRL21"/>
    <property type="match status" value="1"/>
</dbReference>
<dbReference type="PANTHER" id="PTHR47186:SF3">
    <property type="entry name" value="OS09G0267800 PROTEIN"/>
    <property type="match status" value="1"/>
</dbReference>
<comment type="caution">
    <text evidence="2">The sequence shown here is derived from an EMBL/GenBank/DDBJ whole genome shotgun (WGS) entry which is preliminary data.</text>
</comment>
<sequence length="374" mass="42711">MHDLLHDLAENVSKDYCFRIEDDCQRIPANVMHISVVDNKDISSHLPNIFKLINLCTLIIVSRSIEQDDISGFIQQDNISGFIQQVFMKFKKLRMLHLGGRYDKLFKLDKSVGGLKLLRYLQVREVEELPESLGKLYHLQFLVIHKSIKNEVPQELNKLINLRYVGGGNEIRASKIPLFGKLTSLQEIGRYEVSTTNKKQFGIGQLKNLQQLRGTLRIDGLENVKDKAEASEALMKEKKHVESLELHWERWSLERDGNMDEEVLEGLQPHPNLGALKLEGYKGVRLPKWTQDDGSLSSFDLYLLTWDVCILSKLCAVAIFKKFPLSLACLGDLLLRDVRISPSCPFSLLVLKCSISKEWGLTWSVLKCSPLSLH</sequence>
<dbReference type="Proteomes" id="UP001140949">
    <property type="component" value="Unassembled WGS sequence"/>
</dbReference>
<evidence type="ECO:0000313" key="2">
    <source>
        <dbReference type="EMBL" id="KAJ6817369.1"/>
    </source>
</evidence>
<feature type="domain" description="R13L1/DRL21-like LRR repeat region" evidence="1">
    <location>
        <begin position="203"/>
        <end position="298"/>
    </location>
</feature>